<dbReference type="EMBL" id="QFQP01000004">
    <property type="protein sequence ID" value="PZR16119.1"/>
    <property type="molecule type" value="Genomic_DNA"/>
</dbReference>
<evidence type="ECO:0000313" key="3">
    <source>
        <dbReference type="Proteomes" id="UP000249061"/>
    </source>
</evidence>
<proteinExistence type="predicted"/>
<accession>A0A2W5TKK7</accession>
<protein>
    <submittedName>
        <fullName evidence="2">Uncharacterized protein</fullName>
    </submittedName>
</protein>
<gene>
    <name evidence="2" type="ORF">DI536_07460</name>
</gene>
<feature type="transmembrane region" description="Helical" evidence="1">
    <location>
        <begin position="6"/>
        <end position="24"/>
    </location>
</feature>
<sequence>MPPDVLLVLASSGISFIASLMFFVSDERAPLEKKSPELSFCLPPARAVKTPPPLPAMPECAVSLTITSTMTLKPVGDEWVVTLESTPMADVPALQVKDGKEIGGSVHDLRWHGSAGIAKRTRTSWKQKPGRA</sequence>
<reference evidence="2 3" key="1">
    <citation type="submission" date="2017-08" db="EMBL/GenBank/DDBJ databases">
        <title>Infants hospitalized years apart are colonized by the same room-sourced microbial strains.</title>
        <authorList>
            <person name="Brooks B."/>
            <person name="Olm M.R."/>
            <person name="Firek B.A."/>
            <person name="Baker R."/>
            <person name="Thomas B.C."/>
            <person name="Morowitz M.J."/>
            <person name="Banfield J.F."/>
        </authorList>
    </citation>
    <scope>NUCLEOTIDE SEQUENCE [LARGE SCALE GENOMIC DNA]</scope>
    <source>
        <strain evidence="2">S2_003_000_R2_14</strain>
    </source>
</reference>
<name>A0A2W5TKK7_9BACT</name>
<comment type="caution">
    <text evidence="2">The sequence shown here is derived from an EMBL/GenBank/DDBJ whole genome shotgun (WGS) entry which is preliminary data.</text>
</comment>
<organism evidence="2 3">
    <name type="scientific">Archangium gephyra</name>
    <dbReference type="NCBI Taxonomy" id="48"/>
    <lineage>
        <taxon>Bacteria</taxon>
        <taxon>Pseudomonadati</taxon>
        <taxon>Myxococcota</taxon>
        <taxon>Myxococcia</taxon>
        <taxon>Myxococcales</taxon>
        <taxon>Cystobacterineae</taxon>
        <taxon>Archangiaceae</taxon>
        <taxon>Archangium</taxon>
    </lineage>
</organism>
<dbReference type="AlphaFoldDB" id="A0A2W5TKK7"/>
<keyword evidence="1" id="KW-0812">Transmembrane</keyword>
<keyword evidence="1" id="KW-1133">Transmembrane helix</keyword>
<evidence type="ECO:0000313" key="2">
    <source>
        <dbReference type="EMBL" id="PZR16119.1"/>
    </source>
</evidence>
<evidence type="ECO:0000256" key="1">
    <source>
        <dbReference type="SAM" id="Phobius"/>
    </source>
</evidence>
<keyword evidence="1" id="KW-0472">Membrane</keyword>
<dbReference type="Proteomes" id="UP000249061">
    <property type="component" value="Unassembled WGS sequence"/>
</dbReference>